<dbReference type="PANTHER" id="PTHR14087">
    <property type="entry name" value="THYMOCYTE NUCLEAR PROTEIN 1"/>
    <property type="match status" value="1"/>
</dbReference>
<dbReference type="InterPro" id="IPR047197">
    <property type="entry name" value="THYN1-like_EVE"/>
</dbReference>
<accession>A0A0N4ZY89</accession>
<dbReference type="WBParaSite" id="PTRK_0001376100.1">
    <property type="protein sequence ID" value="PTRK_0001376100.1"/>
    <property type="gene ID" value="PTRK_0001376100"/>
</dbReference>
<keyword evidence="7" id="KW-1185">Reference proteome</keyword>
<evidence type="ECO:0000256" key="3">
    <source>
        <dbReference type="ARBA" id="ARBA00014654"/>
    </source>
</evidence>
<evidence type="ECO:0000259" key="6">
    <source>
        <dbReference type="Pfam" id="PF01878"/>
    </source>
</evidence>
<dbReference type="SUPFAM" id="SSF88697">
    <property type="entry name" value="PUA domain-like"/>
    <property type="match status" value="1"/>
</dbReference>
<evidence type="ECO:0000313" key="8">
    <source>
        <dbReference type="WBParaSite" id="PTRK_0001376100.1"/>
    </source>
</evidence>
<reference evidence="8" key="1">
    <citation type="submission" date="2017-02" db="UniProtKB">
        <authorList>
            <consortium name="WormBaseParasite"/>
        </authorList>
    </citation>
    <scope>IDENTIFICATION</scope>
</reference>
<dbReference type="InterPro" id="IPR002740">
    <property type="entry name" value="EVE_domain"/>
</dbReference>
<dbReference type="GO" id="GO:0005634">
    <property type="term" value="C:nucleus"/>
    <property type="evidence" value="ECO:0007669"/>
    <property type="project" value="UniProtKB-SubCell"/>
</dbReference>
<dbReference type="CDD" id="cd21133">
    <property type="entry name" value="EVE"/>
    <property type="match status" value="1"/>
</dbReference>
<dbReference type="PANTHER" id="PTHR14087:SF7">
    <property type="entry name" value="THYMOCYTE NUCLEAR PROTEIN 1"/>
    <property type="match status" value="1"/>
</dbReference>
<evidence type="ECO:0000313" key="7">
    <source>
        <dbReference type="Proteomes" id="UP000038045"/>
    </source>
</evidence>
<evidence type="ECO:0000256" key="5">
    <source>
        <dbReference type="ARBA" id="ARBA00023242"/>
    </source>
</evidence>
<comment type="function">
    <text evidence="1">Specifically binds 5-hydroxymethylcytosine (5hmC), suggesting that it acts as a specific reader of 5hmC.</text>
</comment>
<dbReference type="Gene3D" id="3.10.590.10">
    <property type="entry name" value="ph1033 like domains"/>
    <property type="match status" value="1"/>
</dbReference>
<dbReference type="FunFam" id="3.10.590.10:FF:000003">
    <property type="entry name" value="Thymocyte nuclear protein 1"/>
    <property type="match status" value="1"/>
</dbReference>
<keyword evidence="4" id="KW-0597">Phosphoprotein</keyword>
<feature type="domain" description="EVE" evidence="6">
    <location>
        <begin position="18"/>
        <end position="174"/>
    </location>
</feature>
<dbReference type="InterPro" id="IPR052181">
    <property type="entry name" value="5hmC_binding"/>
</dbReference>
<sequence>MKRKYQEEPTVDKQDECNYWLMKAEPEKRLVRGVDVSFTIDDLKEAKTSIWDGVRNHVAKKHLASMKVNDMAFLYQSSCKNPGITGIMKIVKEKYPDPSAINPKHPYYDEKIGKGLKENIWVSVDVEFVSKLEKIIFLKDIKSNNELSNMVLLKQSRLSVSPVTKQEWRTIMTMIEKTKQKND</sequence>
<evidence type="ECO:0000256" key="2">
    <source>
        <dbReference type="ARBA" id="ARBA00004123"/>
    </source>
</evidence>
<evidence type="ECO:0000256" key="1">
    <source>
        <dbReference type="ARBA" id="ARBA00002530"/>
    </source>
</evidence>
<dbReference type="InterPro" id="IPR015947">
    <property type="entry name" value="PUA-like_sf"/>
</dbReference>
<name>A0A0N4ZY89_PARTI</name>
<organism evidence="7 8">
    <name type="scientific">Parastrongyloides trichosuri</name>
    <name type="common">Possum-specific nematode worm</name>
    <dbReference type="NCBI Taxonomy" id="131310"/>
    <lineage>
        <taxon>Eukaryota</taxon>
        <taxon>Metazoa</taxon>
        <taxon>Ecdysozoa</taxon>
        <taxon>Nematoda</taxon>
        <taxon>Chromadorea</taxon>
        <taxon>Rhabditida</taxon>
        <taxon>Tylenchina</taxon>
        <taxon>Panagrolaimomorpha</taxon>
        <taxon>Strongyloidoidea</taxon>
        <taxon>Strongyloididae</taxon>
        <taxon>Parastrongyloides</taxon>
    </lineage>
</organism>
<dbReference type="Proteomes" id="UP000038045">
    <property type="component" value="Unplaced"/>
</dbReference>
<comment type="subcellular location">
    <subcellularLocation>
        <location evidence="2">Nucleus</location>
    </subcellularLocation>
</comment>
<evidence type="ECO:0000256" key="4">
    <source>
        <dbReference type="ARBA" id="ARBA00022553"/>
    </source>
</evidence>
<proteinExistence type="predicted"/>
<protein>
    <recommendedName>
        <fullName evidence="3">Thymocyte nuclear protein 1</fullName>
    </recommendedName>
</protein>
<dbReference type="Pfam" id="PF01878">
    <property type="entry name" value="EVE"/>
    <property type="match status" value="1"/>
</dbReference>
<keyword evidence="5" id="KW-0539">Nucleus</keyword>
<dbReference type="AlphaFoldDB" id="A0A0N4ZY89"/>
<dbReference type="STRING" id="131310.A0A0N4ZY89"/>